<dbReference type="Proteomes" id="UP000281406">
    <property type="component" value="Unassembled WGS sequence"/>
</dbReference>
<name>A0A3N0YB53_ANAGA</name>
<dbReference type="AlphaFoldDB" id="A0A3N0YB53"/>
<comment type="caution">
    <text evidence="1">The sequence shown here is derived from an EMBL/GenBank/DDBJ whole genome shotgun (WGS) entry which is preliminary data.</text>
</comment>
<accession>A0A3N0YB53</accession>
<proteinExistence type="predicted"/>
<dbReference type="EMBL" id="RJVU01048958">
    <property type="protein sequence ID" value="ROL43040.1"/>
    <property type="molecule type" value="Genomic_DNA"/>
</dbReference>
<gene>
    <name evidence="1" type="ORF">DPX16_5593</name>
</gene>
<sequence>MSTSANVCFICPGTKCTTSVYMKLTSSCDGEGNFLLTVMNETEGEVLSSSTSVNEERINLSKIVSKPYGATTVEQQTLKETLQYKGEQNEGYNSNE</sequence>
<protein>
    <submittedName>
        <fullName evidence="1">Uncharacterized protein</fullName>
    </submittedName>
</protein>
<organism evidence="1 2">
    <name type="scientific">Anabarilius grahami</name>
    <name type="common">Kanglang fish</name>
    <name type="synonym">Barilius grahami</name>
    <dbReference type="NCBI Taxonomy" id="495550"/>
    <lineage>
        <taxon>Eukaryota</taxon>
        <taxon>Metazoa</taxon>
        <taxon>Chordata</taxon>
        <taxon>Craniata</taxon>
        <taxon>Vertebrata</taxon>
        <taxon>Euteleostomi</taxon>
        <taxon>Actinopterygii</taxon>
        <taxon>Neopterygii</taxon>
        <taxon>Teleostei</taxon>
        <taxon>Ostariophysi</taxon>
        <taxon>Cypriniformes</taxon>
        <taxon>Xenocyprididae</taxon>
        <taxon>Xenocypridinae</taxon>
        <taxon>Xenocypridinae incertae sedis</taxon>
        <taxon>Anabarilius</taxon>
    </lineage>
</organism>
<evidence type="ECO:0000313" key="2">
    <source>
        <dbReference type="Proteomes" id="UP000281406"/>
    </source>
</evidence>
<evidence type="ECO:0000313" key="1">
    <source>
        <dbReference type="EMBL" id="ROL43040.1"/>
    </source>
</evidence>
<dbReference type="OrthoDB" id="45963at2759"/>
<reference evidence="1 2" key="1">
    <citation type="submission" date="2018-10" db="EMBL/GenBank/DDBJ databases">
        <title>Genome assembly for a Yunnan-Guizhou Plateau 3E fish, Anabarilius grahami (Regan), and its evolutionary and genetic applications.</title>
        <authorList>
            <person name="Jiang W."/>
        </authorList>
    </citation>
    <scope>NUCLEOTIDE SEQUENCE [LARGE SCALE GENOMIC DNA]</scope>
    <source>
        <strain evidence="1">AG-KIZ</strain>
        <tissue evidence="1">Muscle</tissue>
    </source>
</reference>
<keyword evidence="2" id="KW-1185">Reference proteome</keyword>